<dbReference type="InterPro" id="IPR029058">
    <property type="entry name" value="AB_hydrolase_fold"/>
</dbReference>
<evidence type="ECO:0000313" key="4">
    <source>
        <dbReference type="Proteomes" id="UP001197247"/>
    </source>
</evidence>
<dbReference type="SUPFAM" id="SSF53474">
    <property type="entry name" value="alpha/beta-Hydrolases"/>
    <property type="match status" value="1"/>
</dbReference>
<dbReference type="InterPro" id="IPR003140">
    <property type="entry name" value="PLipase/COase/thioEstase"/>
</dbReference>
<dbReference type="Proteomes" id="UP001197247">
    <property type="component" value="Unassembled WGS sequence"/>
</dbReference>
<reference evidence="3 4" key="1">
    <citation type="submission" date="2021-05" db="EMBL/GenBank/DDBJ databases">
        <title>Kineosporia and Streptomyces sp. nov. two new marine actinobacteria isolated from Coral.</title>
        <authorList>
            <person name="Buangrab K."/>
            <person name="Sutthacheep M."/>
            <person name="Yeemin T."/>
            <person name="Harunari E."/>
            <person name="Igarashi Y."/>
            <person name="Kanchanasin P."/>
            <person name="Tanasupawat S."/>
            <person name="Phongsopitanun W."/>
        </authorList>
    </citation>
    <scope>NUCLEOTIDE SEQUENCE [LARGE SCALE GENOMIC DNA]</scope>
    <source>
        <strain evidence="3 4">J2-2</strain>
    </source>
</reference>
<gene>
    <name evidence="3" type="ORF">KIH74_19920</name>
</gene>
<evidence type="ECO:0000259" key="2">
    <source>
        <dbReference type="Pfam" id="PF02230"/>
    </source>
</evidence>
<accession>A0ABS5TK56</accession>
<protein>
    <submittedName>
        <fullName evidence="3">Dienelactone hydrolase family protein</fullName>
    </submittedName>
</protein>
<dbReference type="RefSeq" id="WP_214157514.1">
    <property type="nucleotide sequence ID" value="NZ_JAHBAY010000008.1"/>
</dbReference>
<evidence type="ECO:0000256" key="1">
    <source>
        <dbReference type="ARBA" id="ARBA00022729"/>
    </source>
</evidence>
<dbReference type="Gene3D" id="3.40.50.1820">
    <property type="entry name" value="alpha/beta hydrolase"/>
    <property type="match status" value="1"/>
</dbReference>
<dbReference type="EMBL" id="JAHBAY010000008">
    <property type="protein sequence ID" value="MBT0771218.1"/>
    <property type="molecule type" value="Genomic_DNA"/>
</dbReference>
<sequence>MTEHSVHVGDRKRTFTLVGDAGPDLVLIFHGSTQTGAGHRKFTGRAFDRLAEKGALVAYLDGHRHNWNDARRESFFPARTENIDDVGFVRAVIAQLVAGHGVDRRRVFAVGYSNGGQMVMRLIHEVPELIAGAAVFAATMPVPESFLLPSPAVGPVPMPVLLVHGTADPVVPYQGGTMQRWKQKFFKVGGTALSMPATARYFAAHNGIETEPVTTRLPARSTTTSVERTEFREGERPHVVLYTVHGGGHTVPHPGKASRFFIGRTSADVNAAELVATEIMDR</sequence>
<evidence type="ECO:0000313" key="3">
    <source>
        <dbReference type="EMBL" id="MBT0771218.1"/>
    </source>
</evidence>
<proteinExistence type="predicted"/>
<dbReference type="InterPro" id="IPR050955">
    <property type="entry name" value="Plant_Biomass_Hydrol_Est"/>
</dbReference>
<dbReference type="PANTHER" id="PTHR43037">
    <property type="entry name" value="UNNAMED PRODUCT-RELATED"/>
    <property type="match status" value="1"/>
</dbReference>
<organism evidence="3 4">
    <name type="scientific">Kineosporia corallincola</name>
    <dbReference type="NCBI Taxonomy" id="2835133"/>
    <lineage>
        <taxon>Bacteria</taxon>
        <taxon>Bacillati</taxon>
        <taxon>Actinomycetota</taxon>
        <taxon>Actinomycetes</taxon>
        <taxon>Kineosporiales</taxon>
        <taxon>Kineosporiaceae</taxon>
        <taxon>Kineosporia</taxon>
    </lineage>
</organism>
<keyword evidence="4" id="KW-1185">Reference proteome</keyword>
<dbReference type="Pfam" id="PF02230">
    <property type="entry name" value="Abhydrolase_2"/>
    <property type="match status" value="1"/>
</dbReference>
<dbReference type="PANTHER" id="PTHR43037:SF1">
    <property type="entry name" value="BLL1128 PROTEIN"/>
    <property type="match status" value="1"/>
</dbReference>
<keyword evidence="3" id="KW-0378">Hydrolase</keyword>
<comment type="caution">
    <text evidence="3">The sequence shown here is derived from an EMBL/GenBank/DDBJ whole genome shotgun (WGS) entry which is preliminary data.</text>
</comment>
<name>A0ABS5TK56_9ACTN</name>
<dbReference type="GO" id="GO:0016787">
    <property type="term" value="F:hydrolase activity"/>
    <property type="evidence" value="ECO:0007669"/>
    <property type="project" value="UniProtKB-KW"/>
</dbReference>
<feature type="domain" description="Phospholipase/carboxylesterase/thioesterase" evidence="2">
    <location>
        <begin position="91"/>
        <end position="178"/>
    </location>
</feature>
<keyword evidence="1" id="KW-0732">Signal</keyword>